<dbReference type="InterPro" id="IPR041373">
    <property type="entry name" value="RT_RNaseH"/>
</dbReference>
<comment type="caution">
    <text evidence="12">The sequence shown here is derived from an EMBL/GenBank/DDBJ whole genome shotgun (WGS) entry which is preliminary data.</text>
</comment>
<evidence type="ECO:0000313" key="13">
    <source>
        <dbReference type="Proteomes" id="UP000580250"/>
    </source>
</evidence>
<keyword evidence="4" id="KW-0540">Nuclease</keyword>
<dbReference type="SUPFAM" id="SSF56672">
    <property type="entry name" value="DNA/RNA polymerases"/>
    <property type="match status" value="1"/>
</dbReference>
<feature type="domain" description="Integrase catalytic" evidence="11">
    <location>
        <begin position="2125"/>
        <end position="2288"/>
    </location>
</feature>
<dbReference type="GO" id="GO:0003676">
    <property type="term" value="F:nucleic acid binding"/>
    <property type="evidence" value="ECO:0007669"/>
    <property type="project" value="InterPro"/>
</dbReference>
<dbReference type="Pfam" id="PF17917">
    <property type="entry name" value="RT_RNaseH"/>
    <property type="match status" value="1"/>
</dbReference>
<accession>A0A6V7XHN6</accession>
<dbReference type="Proteomes" id="UP000580250">
    <property type="component" value="Unassembled WGS sequence"/>
</dbReference>
<evidence type="ECO:0000259" key="11">
    <source>
        <dbReference type="PROSITE" id="PS50994"/>
    </source>
</evidence>
<dbReference type="GO" id="GO:0003964">
    <property type="term" value="F:RNA-directed DNA polymerase activity"/>
    <property type="evidence" value="ECO:0007669"/>
    <property type="project" value="UniProtKB-EC"/>
</dbReference>
<dbReference type="CDD" id="cd01647">
    <property type="entry name" value="RT_LTR"/>
    <property type="match status" value="1"/>
</dbReference>
<dbReference type="InterPro" id="IPR001584">
    <property type="entry name" value="Integrase_cat-core"/>
</dbReference>
<keyword evidence="6" id="KW-0378">Hydrolase</keyword>
<proteinExistence type="predicted"/>
<dbReference type="Pfam" id="PF00078">
    <property type="entry name" value="RVT_1"/>
    <property type="match status" value="1"/>
</dbReference>
<reference evidence="12 13" key="1">
    <citation type="submission" date="2020-08" db="EMBL/GenBank/DDBJ databases">
        <authorList>
            <person name="Koutsovoulos G."/>
            <person name="Danchin GJ E."/>
        </authorList>
    </citation>
    <scope>NUCLEOTIDE SEQUENCE [LARGE SCALE GENOMIC DNA]</scope>
</reference>
<dbReference type="Pfam" id="PF17921">
    <property type="entry name" value="Integrase_H2C2"/>
    <property type="match status" value="1"/>
</dbReference>
<dbReference type="GO" id="GO:0015074">
    <property type="term" value="P:DNA integration"/>
    <property type="evidence" value="ECO:0007669"/>
    <property type="project" value="InterPro"/>
</dbReference>
<dbReference type="PROSITE" id="PS50994">
    <property type="entry name" value="INTEGRASE"/>
    <property type="match status" value="1"/>
</dbReference>
<dbReference type="SUPFAM" id="SSF50630">
    <property type="entry name" value="Acid proteases"/>
    <property type="match status" value="1"/>
</dbReference>
<keyword evidence="2" id="KW-0808">Transferase</keyword>
<dbReference type="InterPro" id="IPR012337">
    <property type="entry name" value="RNaseH-like_sf"/>
</dbReference>
<name>A0A6V7XHN6_MELEN</name>
<dbReference type="Gene3D" id="3.30.70.270">
    <property type="match status" value="2"/>
</dbReference>
<evidence type="ECO:0000256" key="4">
    <source>
        <dbReference type="ARBA" id="ARBA00022722"/>
    </source>
</evidence>
<dbReference type="InterPro" id="IPR021109">
    <property type="entry name" value="Peptidase_aspartic_dom_sf"/>
</dbReference>
<dbReference type="InterPro" id="IPR050951">
    <property type="entry name" value="Retrovirus_Pol_polyprotein"/>
</dbReference>
<feature type="compositionally biased region" description="Basic and acidic residues" evidence="9">
    <location>
        <begin position="472"/>
        <end position="482"/>
    </location>
</feature>
<feature type="compositionally biased region" description="Polar residues" evidence="9">
    <location>
        <begin position="516"/>
        <end position="525"/>
    </location>
</feature>
<evidence type="ECO:0000256" key="9">
    <source>
        <dbReference type="SAM" id="MobiDB-lite"/>
    </source>
</evidence>
<feature type="region of interest" description="Disordered" evidence="9">
    <location>
        <begin position="115"/>
        <end position="141"/>
    </location>
</feature>
<dbReference type="PANTHER" id="PTHR37984">
    <property type="entry name" value="PROTEIN CBG26694"/>
    <property type="match status" value="1"/>
</dbReference>
<dbReference type="Gene3D" id="1.10.340.70">
    <property type="match status" value="1"/>
</dbReference>
<feature type="region of interest" description="Disordered" evidence="9">
    <location>
        <begin position="154"/>
        <end position="183"/>
    </location>
</feature>
<organism evidence="12 13">
    <name type="scientific">Meloidogyne enterolobii</name>
    <name type="common">Root-knot nematode worm</name>
    <name type="synonym">Meloidogyne mayaguensis</name>
    <dbReference type="NCBI Taxonomy" id="390850"/>
    <lineage>
        <taxon>Eukaryota</taxon>
        <taxon>Metazoa</taxon>
        <taxon>Ecdysozoa</taxon>
        <taxon>Nematoda</taxon>
        <taxon>Chromadorea</taxon>
        <taxon>Rhabditida</taxon>
        <taxon>Tylenchina</taxon>
        <taxon>Tylenchomorpha</taxon>
        <taxon>Tylenchoidea</taxon>
        <taxon>Meloidogynidae</taxon>
        <taxon>Meloidogyninae</taxon>
        <taxon>Meloidogyne</taxon>
    </lineage>
</organism>
<dbReference type="PANTHER" id="PTHR37984:SF5">
    <property type="entry name" value="PROTEIN NYNRIN-LIKE"/>
    <property type="match status" value="1"/>
</dbReference>
<evidence type="ECO:0000256" key="3">
    <source>
        <dbReference type="ARBA" id="ARBA00022695"/>
    </source>
</evidence>
<evidence type="ECO:0000256" key="1">
    <source>
        <dbReference type="ARBA" id="ARBA00012493"/>
    </source>
</evidence>
<dbReference type="Gene3D" id="3.10.10.10">
    <property type="entry name" value="HIV Type 1 Reverse Transcriptase, subunit A, domain 1"/>
    <property type="match status" value="1"/>
</dbReference>
<dbReference type="InterPro" id="IPR036397">
    <property type="entry name" value="RNaseH_sf"/>
</dbReference>
<dbReference type="InterPro" id="IPR000477">
    <property type="entry name" value="RT_dom"/>
</dbReference>
<feature type="region of interest" description="Disordered" evidence="9">
    <location>
        <begin position="516"/>
        <end position="545"/>
    </location>
</feature>
<evidence type="ECO:0000256" key="6">
    <source>
        <dbReference type="ARBA" id="ARBA00022801"/>
    </source>
</evidence>
<evidence type="ECO:0000313" key="12">
    <source>
        <dbReference type="EMBL" id="CAD2198870.1"/>
    </source>
</evidence>
<evidence type="ECO:0000256" key="2">
    <source>
        <dbReference type="ARBA" id="ARBA00022679"/>
    </source>
</evidence>
<dbReference type="GO" id="GO:0042575">
    <property type="term" value="C:DNA polymerase complex"/>
    <property type="evidence" value="ECO:0007669"/>
    <property type="project" value="UniProtKB-ARBA"/>
</dbReference>
<keyword evidence="8" id="KW-0175">Coiled coil</keyword>
<evidence type="ECO:0000259" key="10">
    <source>
        <dbReference type="PROSITE" id="PS50878"/>
    </source>
</evidence>
<dbReference type="Gene3D" id="3.30.420.10">
    <property type="entry name" value="Ribonuclease H-like superfamily/Ribonuclease H"/>
    <property type="match status" value="1"/>
</dbReference>
<feature type="domain" description="Reverse transcriptase" evidence="10">
    <location>
        <begin position="1546"/>
        <end position="1725"/>
    </location>
</feature>
<dbReference type="InterPro" id="IPR041588">
    <property type="entry name" value="Integrase_H2C2"/>
</dbReference>
<dbReference type="OrthoDB" id="10055717at2759"/>
<evidence type="ECO:0000256" key="7">
    <source>
        <dbReference type="ARBA" id="ARBA00022918"/>
    </source>
</evidence>
<dbReference type="Gene3D" id="2.40.70.10">
    <property type="entry name" value="Acid Proteases"/>
    <property type="match status" value="1"/>
</dbReference>
<keyword evidence="7" id="KW-0695">RNA-directed DNA polymerase</keyword>
<dbReference type="GO" id="GO:0004519">
    <property type="term" value="F:endonuclease activity"/>
    <property type="evidence" value="ECO:0007669"/>
    <property type="project" value="UniProtKB-KW"/>
</dbReference>
<evidence type="ECO:0000256" key="5">
    <source>
        <dbReference type="ARBA" id="ARBA00022759"/>
    </source>
</evidence>
<protein>
    <recommendedName>
        <fullName evidence="1">RNA-directed DNA polymerase</fullName>
        <ecNumber evidence="1">2.7.7.49</ecNumber>
    </recommendedName>
</protein>
<sequence length="2500" mass="284971">MEEYSDLSVVDKKLFEGKVLSNPAKLNDLGKIHQDIIMLEDGLNRNLRVLNRDLNKTNEVLDEIEKDTNKGFKAVADRVDALGQEMDKIKESVESIKSELEARDNLEYDELRNSDANRIVNNSKRPEQIPPLPPKHNQVSGSLNRIDFATSSLGNKTGQIQSSSNNGLRTQPTSSNSELNVLGEGTSSGSHLELFMGETASSFDDWTIRFLDYLDVYGANWTESDRINRLKLNLGTQARQIFESLLPSERSTIENAIKNIRAKLDSPHFRELAHKRLAACHQREGELVSDFIKRLVPLVNATTPHIPVEVREEILCRCFTEKVRPEFQRTLQMVGPLIGRKDFDKLTAYVQELEVASEREGRASNDGIHAIADMSSQQLPKGRFTTWRPISTNNSPQTSRGYNRNAQIRYATSSNAQRLGFGSYQARNQWRPQNDRRWNSRPFCHFCRRTGHDQYNCRERRQNNSFNNRNNYQRDNRDRENKEIREVLNNLVIQMHEMKMNANHASANHQGNIRSLQPVQSSSTPEKAKSTNEKGEPNKIPSWENKGRRVRIPSLMGTTLLLIAMFCSTFAINPVLIPKGPMICQTHKQAIIWEMPEIPSCPMVNLTAKHTPVVERRRIYVPNSIEFSTKAWACRKIKKNARKYTTITGIAVEEKLIHEELDLSVEECNQMIKHHSCSFGILKDNNKLWQTENKIDLTPRMWFMGSFSWKNISSENCFLFESRIDSHFGAQEVVTPLGLTRDCPYTKGNCILEDKTVLIWEVDNQRKCNFIPIGEKEGRCMGPIWLSDDGRLGLTFENETFIHDCGKNISVSDQGLGSVIISTSELTRRKRNTERAYKRTFSDGLVTSSQLASQLTYLDSALTKAVNFAFAQSIRSFCEFTEMVKHWVESTYMSDPTDLARSLFSNSYLVAKKSARSLMKVWPCVPLEKEDYEFSPTKLDQCFEFLPIILKTESKEHLAFVDPETMIVSPTSKKGPCEEFRNIIIQVNDQILEVDQIEGRITSVKPRIFLWPEAKFNFTNMIPNIESHAFHQLVLLNMTDIKNHAFVSNLIKVSQMTYQIHEKDSIVSMSMSNEWQEIENQIEKGIIGDYKSIWETIVSILVVILALDFGIRFAMIIAEMYAGNGRLGRLIFGPETPKAPIPQRRLDIQRVPEPIVELDNIYEEPVNRPLSISWPPSIRNTVNANTLPRSTISTRPRSTLGINRTSGFIGTLGASANTVIVDVSLNTVPVKCLIDTGAITSVANIALAEWLGTKIFRTETYLQSASEHSMCAKQATRVQLNIAGVVVEIVVHLFNDKFHWDNHDYHFIMGCDALAQLPPFIVDLKNKMFCIEGNQICIENRINRPLRNLKIHALETCEIRPNEQSVIKAKINFPELLRHNIWIHSMDDRLEEEGISFVPVVTNPKDGVVQIILANPTGTTKRLFKGRTLGLASEVLKTESENILAETNFSEETQEIFSLGKSGVTIDQTFKIDFEKATVKGEDLNKLKELCNEFEDIFSKSQYDIGSCTAGEHDIITTSEEPVASRPHRVPFKYRDELQKHIDQLLASGVMVESDTPWVSNIVLVQKKDGGLRPCIDFRKLNEVTVPDHFPLPRLETILEKVGNCRYYSSLDLASGYLQIKLSERASRKCGVITEDKIYQMINLPFGLKNATSAFARIMAHVLTGLENVIAYVDDILIFTKSESFDEHIKALRSVFERFRRFNLKLSPKKCTFASASMEFLGFIVNEAGYTPSLRKTETILNLKEPTSVKEVRHVVGMANFFRKHVQNFSMIVEPLTRLTRKEKPFIWGEEQQEAFNKVKKILSEKPVLIFPDYSKPFHIFCDASQVGQGGALMQWDEEKKAYGVICYCSRTLSHAERNWPPVQIELGAIIFALRQFKPFIFMSSIELHTDHKPLAFLLKKAETHQHLARWLVELQNYNINIVHIAGKQNTLADALSRIPHEDLSPEEVDKIQELEDIAEFPVCLAIESKPRVVHECFGGLTLSLRSMEGEVHQIDIKAEQMEDPEAEILIKFLKTGKFSEELSEEEKDSYTKLAKDLCLESDILYHHYKDAKPRIYIPISLRAMIFDSFHTTKLGGGHMDFSKTLKKCKKYFWPRMHSDIMTWHKQCITCQLRHSPNPPYRAEMCTPPVNTLFAKVGLDLAGPFPKTQIGNKHILNIVCWFTKFVISVPIPDAKASTIASAFLRNCYLRFGGCTELITDNASAFTSEFFKSLCAMLYINKTYAIPHWSQGNAVTERSFRTFHNILAKYITKDQPDFDEHLEFANFCYNTSVHQSTNETPFFLMYGRDPIFCVDLILDPKVRDPVALNDEQEIKQKLIVSLRSAWKYAAEANFEAQQRSKTYYDRLIRNPTVTIGDRVLLRNYTGKIGSSKKFHLPWKGVFRVIEINGVHVTISSCNSPQSNPRIVHINQLKKCIEPLPTEPVCTTPRLEAEELEALEESGAEEIVNMPGFSHSKVAEPNLEVAEGSQVEVVGRQGLSRYNLRKSPKQKILIIASAIKWI</sequence>
<feature type="coiled-coil region" evidence="8">
    <location>
        <begin position="47"/>
        <end position="99"/>
    </location>
</feature>
<dbReference type="EMBL" id="CAJEWN010001619">
    <property type="protein sequence ID" value="CAD2198870.1"/>
    <property type="molecule type" value="Genomic_DNA"/>
</dbReference>
<dbReference type="EC" id="2.7.7.49" evidence="1"/>
<keyword evidence="5" id="KW-0255">Endonuclease</keyword>
<dbReference type="SUPFAM" id="SSF53098">
    <property type="entry name" value="Ribonuclease H-like"/>
    <property type="match status" value="1"/>
</dbReference>
<dbReference type="PROSITE" id="PS50878">
    <property type="entry name" value="RT_POL"/>
    <property type="match status" value="1"/>
</dbReference>
<dbReference type="CDD" id="cd09274">
    <property type="entry name" value="RNase_HI_RT_Ty3"/>
    <property type="match status" value="1"/>
</dbReference>
<gene>
    <name evidence="12" type="ORF">MENT_LOCUS52227</name>
</gene>
<feature type="region of interest" description="Disordered" evidence="9">
    <location>
        <begin position="459"/>
        <end position="482"/>
    </location>
</feature>
<dbReference type="FunFam" id="3.30.70.270:FF:000020">
    <property type="entry name" value="Transposon Tf2-6 polyprotein-like Protein"/>
    <property type="match status" value="1"/>
</dbReference>
<evidence type="ECO:0000256" key="8">
    <source>
        <dbReference type="SAM" id="Coils"/>
    </source>
</evidence>
<dbReference type="InterPro" id="IPR043128">
    <property type="entry name" value="Rev_trsase/Diguanyl_cyclase"/>
</dbReference>
<keyword evidence="3" id="KW-0548">Nucleotidyltransferase</keyword>
<dbReference type="InterPro" id="IPR043502">
    <property type="entry name" value="DNA/RNA_pol_sf"/>
</dbReference>
<feature type="compositionally biased region" description="Basic and acidic residues" evidence="9">
    <location>
        <begin position="526"/>
        <end position="537"/>
    </location>
</feature>